<dbReference type="InterPro" id="IPR006076">
    <property type="entry name" value="FAD-dep_OxRdtase"/>
</dbReference>
<reference evidence="10 11" key="1">
    <citation type="submission" date="2020-03" db="EMBL/GenBank/DDBJ databases">
        <title>WGS of actinomycetes isolated from Thailand.</title>
        <authorList>
            <person name="Thawai C."/>
        </authorList>
    </citation>
    <scope>NUCLEOTIDE SEQUENCE [LARGE SCALE GENOMIC DNA]</scope>
    <source>
        <strain evidence="10 11">PRB2-1</strain>
    </source>
</reference>
<comment type="cofactor">
    <cofactor evidence="1">
        <name>FAD</name>
        <dbReference type="ChEBI" id="CHEBI:57692"/>
    </cofactor>
</comment>
<evidence type="ECO:0000259" key="9">
    <source>
        <dbReference type="Pfam" id="PF01266"/>
    </source>
</evidence>
<accession>A0ABX0ZQ41</accession>
<evidence type="ECO:0000313" key="10">
    <source>
        <dbReference type="EMBL" id="NJP46038.1"/>
    </source>
</evidence>
<evidence type="ECO:0000256" key="6">
    <source>
        <dbReference type="ARBA" id="ARBA00039101"/>
    </source>
</evidence>
<dbReference type="RefSeq" id="WP_167984902.1">
    <property type="nucleotide sequence ID" value="NZ_JAATEJ010000019.1"/>
</dbReference>
<keyword evidence="4" id="KW-0274">FAD</keyword>
<dbReference type="PANTHER" id="PTHR11530">
    <property type="entry name" value="D-AMINO ACID OXIDASE"/>
    <property type="match status" value="1"/>
</dbReference>
<evidence type="ECO:0000256" key="5">
    <source>
        <dbReference type="ARBA" id="ARBA00023002"/>
    </source>
</evidence>
<comment type="catalytic activity">
    <reaction evidence="8">
        <text>a D-alpha-amino acid + O2 + H2O = a 2-oxocarboxylate + H2O2 + NH4(+)</text>
        <dbReference type="Rhea" id="RHEA:21816"/>
        <dbReference type="ChEBI" id="CHEBI:15377"/>
        <dbReference type="ChEBI" id="CHEBI:15379"/>
        <dbReference type="ChEBI" id="CHEBI:16240"/>
        <dbReference type="ChEBI" id="CHEBI:28938"/>
        <dbReference type="ChEBI" id="CHEBI:35179"/>
        <dbReference type="ChEBI" id="CHEBI:59871"/>
        <dbReference type="EC" id="1.4.3.3"/>
    </reaction>
    <physiologicalReaction direction="left-to-right" evidence="8">
        <dbReference type="Rhea" id="RHEA:21817"/>
    </physiologicalReaction>
</comment>
<evidence type="ECO:0000256" key="2">
    <source>
        <dbReference type="ARBA" id="ARBA00006730"/>
    </source>
</evidence>
<dbReference type="SUPFAM" id="SSF51971">
    <property type="entry name" value="Nucleotide-binding domain"/>
    <property type="match status" value="1"/>
</dbReference>
<dbReference type="InterPro" id="IPR023209">
    <property type="entry name" value="DAO"/>
</dbReference>
<evidence type="ECO:0000256" key="8">
    <source>
        <dbReference type="ARBA" id="ARBA00049547"/>
    </source>
</evidence>
<evidence type="ECO:0000256" key="4">
    <source>
        <dbReference type="ARBA" id="ARBA00022827"/>
    </source>
</evidence>
<keyword evidence="11" id="KW-1185">Reference proteome</keyword>
<sequence>MMDFTVIGHGVIGLTSASMLAGRGHSVEVVADRPWDATASSAACAVWLPIFVAGGDGPAGDRAAQRVRRWAAQTYGAFRRMAAQDRGIRPVDLIRFGASDADRPAVGEFAGELRTYHLPHLPEDMRYAWRFPSFVIEMDVYLRSLDAEITARGGRIRTGVHFTSLDDAVGRSAGRVVLNCTGLGSADLCKDTGFRPVKGVVLSHRQDRLDAILSTGSYVLAPRSDRIALGAGYFTDYATEEPTPKEIDTILAFHERWRELDLSALELTVPELSADRITAAVGGLRPIRLGGVRLEAEEVGGRTVVHDYGHGGAGVTLSWGAAHEAVETAVAAWERTRP</sequence>
<name>A0ABX0ZQ41_9ACTN</name>
<comment type="similarity">
    <text evidence="2">Belongs to the DAMOX/DASOX family.</text>
</comment>
<feature type="domain" description="FAD dependent oxidoreductase" evidence="9">
    <location>
        <begin position="3"/>
        <end position="327"/>
    </location>
</feature>
<evidence type="ECO:0000256" key="3">
    <source>
        <dbReference type="ARBA" id="ARBA00022630"/>
    </source>
</evidence>
<evidence type="ECO:0000256" key="7">
    <source>
        <dbReference type="ARBA" id="ARBA00039751"/>
    </source>
</evidence>
<comment type="caution">
    <text evidence="10">The sequence shown here is derived from an EMBL/GenBank/DDBJ whole genome shotgun (WGS) entry which is preliminary data.</text>
</comment>
<dbReference type="EC" id="1.4.3.3" evidence="6"/>
<evidence type="ECO:0000256" key="1">
    <source>
        <dbReference type="ARBA" id="ARBA00001974"/>
    </source>
</evidence>
<dbReference type="Gene3D" id="3.40.50.720">
    <property type="entry name" value="NAD(P)-binding Rossmann-like Domain"/>
    <property type="match status" value="1"/>
</dbReference>
<keyword evidence="5" id="KW-0560">Oxidoreductase</keyword>
<dbReference type="Gene3D" id="3.30.9.10">
    <property type="entry name" value="D-Amino Acid Oxidase, subunit A, domain 2"/>
    <property type="match status" value="1"/>
</dbReference>
<keyword evidence="3" id="KW-0285">Flavoprotein</keyword>
<dbReference type="EMBL" id="JAATEJ010000019">
    <property type="protein sequence ID" value="NJP46038.1"/>
    <property type="molecule type" value="Genomic_DNA"/>
</dbReference>
<protein>
    <recommendedName>
        <fullName evidence="7">D-amino-acid oxidase</fullName>
        <ecNumber evidence="6">1.4.3.3</ecNumber>
    </recommendedName>
</protein>
<proteinExistence type="inferred from homology"/>
<gene>
    <name evidence="10" type="ORF">HCN08_21905</name>
</gene>
<evidence type="ECO:0000313" key="11">
    <source>
        <dbReference type="Proteomes" id="UP000734511"/>
    </source>
</evidence>
<dbReference type="Proteomes" id="UP000734511">
    <property type="component" value="Unassembled WGS sequence"/>
</dbReference>
<dbReference type="PANTHER" id="PTHR11530:SF11">
    <property type="entry name" value="D-ASPARTATE OXIDASE"/>
    <property type="match status" value="1"/>
</dbReference>
<dbReference type="Pfam" id="PF01266">
    <property type="entry name" value="DAO"/>
    <property type="match status" value="1"/>
</dbReference>
<organism evidence="10 11">
    <name type="scientific">Actinacidiphila epipremni</name>
    <dbReference type="NCBI Taxonomy" id="2053013"/>
    <lineage>
        <taxon>Bacteria</taxon>
        <taxon>Bacillati</taxon>
        <taxon>Actinomycetota</taxon>
        <taxon>Actinomycetes</taxon>
        <taxon>Kitasatosporales</taxon>
        <taxon>Streptomycetaceae</taxon>
        <taxon>Actinacidiphila</taxon>
    </lineage>
</organism>